<dbReference type="Pfam" id="PF14234">
    <property type="entry name" value="DUF4336"/>
    <property type="match status" value="1"/>
</dbReference>
<accession>A0A9N9Q8U4</accession>
<protein>
    <submittedName>
        <fullName evidence="1">Uncharacterized protein</fullName>
    </submittedName>
</protein>
<dbReference type="AlphaFoldDB" id="A0A9N9Q8U4"/>
<gene>
    <name evidence="1" type="ORF">HYALB_00010695</name>
</gene>
<dbReference type="PANTHER" id="PTHR33835">
    <property type="entry name" value="YALI0C07656P"/>
    <property type="match status" value="1"/>
</dbReference>
<dbReference type="SUPFAM" id="SSF56281">
    <property type="entry name" value="Metallo-hydrolase/oxidoreductase"/>
    <property type="match status" value="1"/>
</dbReference>
<dbReference type="InterPro" id="IPR025638">
    <property type="entry name" value="DUF4336"/>
</dbReference>
<dbReference type="Proteomes" id="UP000701801">
    <property type="component" value="Unassembled WGS sequence"/>
</dbReference>
<name>A0A9N9Q8U4_9HELO</name>
<dbReference type="PANTHER" id="PTHR33835:SF1">
    <property type="entry name" value="METALLO-BETA-LACTAMASE DOMAIN-CONTAINING PROTEIN"/>
    <property type="match status" value="1"/>
</dbReference>
<organism evidence="1 2">
    <name type="scientific">Hymenoscyphus albidus</name>
    <dbReference type="NCBI Taxonomy" id="595503"/>
    <lineage>
        <taxon>Eukaryota</taxon>
        <taxon>Fungi</taxon>
        <taxon>Dikarya</taxon>
        <taxon>Ascomycota</taxon>
        <taxon>Pezizomycotina</taxon>
        <taxon>Leotiomycetes</taxon>
        <taxon>Helotiales</taxon>
        <taxon>Helotiaceae</taxon>
        <taxon>Hymenoscyphus</taxon>
    </lineage>
</organism>
<dbReference type="InterPro" id="IPR036866">
    <property type="entry name" value="RibonucZ/Hydroxyglut_hydro"/>
</dbReference>
<comment type="caution">
    <text evidence="1">The sequence shown here is derived from an EMBL/GenBank/DDBJ whole genome shotgun (WGS) entry which is preliminary data.</text>
</comment>
<keyword evidence="2" id="KW-1185">Reference proteome</keyword>
<dbReference type="EMBL" id="CAJVRM010000755">
    <property type="protein sequence ID" value="CAG8984270.1"/>
    <property type="molecule type" value="Genomic_DNA"/>
</dbReference>
<evidence type="ECO:0000313" key="1">
    <source>
        <dbReference type="EMBL" id="CAG8984270.1"/>
    </source>
</evidence>
<reference evidence="1" key="1">
    <citation type="submission" date="2021-07" db="EMBL/GenBank/DDBJ databases">
        <authorList>
            <person name="Durling M."/>
        </authorList>
    </citation>
    <scope>NUCLEOTIDE SEQUENCE</scope>
</reference>
<proteinExistence type="predicted"/>
<evidence type="ECO:0000313" key="2">
    <source>
        <dbReference type="Proteomes" id="UP000701801"/>
    </source>
</evidence>
<sequence>MVSDFGPTNPEDVMVIRELVPGVTTVSLPFTRMKRIKFGGRATIVRLQSGNLAVFSPVALTPTLKTHIQSLGTTVSYMVALDFEHHMFLSSWSEAFPKAHIIGPEGLPEKRAEQNRTSKDVTILPFGTIFTKKDKASIKISEEFDREFDYEYVETHPNKEIVFNHRPSQTLIEADLIFNLPATEQYFKTPGKDATSELATNIFTRLMNTRGSAVWQKRLLWYVMVKKGDREAFGRSMERIQGWEFRNIVPCHGDCIVGDGKGVFQRVMEWHLTKKGGV</sequence>
<dbReference type="OrthoDB" id="421671at2759"/>